<evidence type="ECO:0000313" key="1">
    <source>
        <dbReference type="EMBL" id="KKN71923.1"/>
    </source>
</evidence>
<gene>
    <name evidence="1" type="ORF">LCGC14_0415690</name>
</gene>
<accession>A0A0F9W1J5</accession>
<dbReference type="AlphaFoldDB" id="A0A0F9W1J5"/>
<organism evidence="1">
    <name type="scientific">marine sediment metagenome</name>
    <dbReference type="NCBI Taxonomy" id="412755"/>
    <lineage>
        <taxon>unclassified sequences</taxon>
        <taxon>metagenomes</taxon>
        <taxon>ecological metagenomes</taxon>
    </lineage>
</organism>
<reference evidence="1" key="1">
    <citation type="journal article" date="2015" name="Nature">
        <title>Complex archaea that bridge the gap between prokaryotes and eukaryotes.</title>
        <authorList>
            <person name="Spang A."/>
            <person name="Saw J.H."/>
            <person name="Jorgensen S.L."/>
            <person name="Zaremba-Niedzwiedzka K."/>
            <person name="Martijn J."/>
            <person name="Lind A.E."/>
            <person name="van Eijk R."/>
            <person name="Schleper C."/>
            <person name="Guy L."/>
            <person name="Ettema T.J."/>
        </authorList>
    </citation>
    <scope>NUCLEOTIDE SEQUENCE</scope>
</reference>
<sequence>MKHRMYRVREHRGEPMDYDVLSSEITAVAAKNSCVRAGDYRNTWWVDVLEELELDGTLDIGEVDTICLEATTPDKDTFYNQQYIEDDQC</sequence>
<dbReference type="EMBL" id="LAZR01000373">
    <property type="protein sequence ID" value="KKN71923.1"/>
    <property type="molecule type" value="Genomic_DNA"/>
</dbReference>
<protein>
    <submittedName>
        <fullName evidence="1">Uncharacterized protein</fullName>
    </submittedName>
</protein>
<proteinExistence type="predicted"/>
<name>A0A0F9W1J5_9ZZZZ</name>
<comment type="caution">
    <text evidence="1">The sequence shown here is derived from an EMBL/GenBank/DDBJ whole genome shotgun (WGS) entry which is preliminary data.</text>
</comment>